<dbReference type="InterPro" id="IPR017853">
    <property type="entry name" value="GH"/>
</dbReference>
<protein>
    <recommendedName>
        <fullName evidence="1">Asl1-like glycosyl hydrolase catalytic domain-containing protein</fullName>
    </recommendedName>
</protein>
<dbReference type="PANTHER" id="PTHR34154:SF3">
    <property type="entry name" value="ALKALI-SENSITIVE LINKAGE PROTEIN 1"/>
    <property type="match status" value="1"/>
</dbReference>
<dbReference type="InterPro" id="IPR024655">
    <property type="entry name" value="Asl1_glyco_hydro_catalytic"/>
</dbReference>
<dbReference type="Pfam" id="PF11790">
    <property type="entry name" value="Glyco_hydro_cc"/>
    <property type="match status" value="1"/>
</dbReference>
<keyword evidence="3" id="KW-1185">Reference proteome</keyword>
<accession>A0A8H7AEW4</accession>
<evidence type="ECO:0000313" key="2">
    <source>
        <dbReference type="EMBL" id="KAF7507825.1"/>
    </source>
</evidence>
<dbReference type="EMBL" id="JAACFV010000062">
    <property type="protein sequence ID" value="KAF7507825.1"/>
    <property type="molecule type" value="Genomic_DNA"/>
</dbReference>
<dbReference type="PANTHER" id="PTHR34154">
    <property type="entry name" value="ALKALI-SENSITIVE LINKAGE PROTEIN 1"/>
    <property type="match status" value="1"/>
</dbReference>
<dbReference type="InterPro" id="IPR053183">
    <property type="entry name" value="ASL1"/>
</dbReference>
<gene>
    <name evidence="2" type="ORF">GJ744_009989</name>
</gene>
<dbReference type="SUPFAM" id="SSF51445">
    <property type="entry name" value="(Trans)glycosidases"/>
    <property type="match status" value="1"/>
</dbReference>
<dbReference type="Proteomes" id="UP000606974">
    <property type="component" value="Unassembled WGS sequence"/>
</dbReference>
<name>A0A8H7AEW4_9EURO</name>
<reference evidence="2" key="1">
    <citation type="submission" date="2020-02" db="EMBL/GenBank/DDBJ databases">
        <authorList>
            <person name="Palmer J.M."/>
        </authorList>
    </citation>
    <scope>NUCLEOTIDE SEQUENCE</scope>
    <source>
        <strain evidence="2">EPUS1.4</strain>
        <tissue evidence="2">Thallus</tissue>
    </source>
</reference>
<dbReference type="OrthoDB" id="43654at2759"/>
<dbReference type="GO" id="GO:0071966">
    <property type="term" value="P:fungal-type cell wall polysaccharide metabolic process"/>
    <property type="evidence" value="ECO:0007669"/>
    <property type="project" value="TreeGrafter"/>
</dbReference>
<dbReference type="GO" id="GO:0009277">
    <property type="term" value="C:fungal-type cell wall"/>
    <property type="evidence" value="ECO:0007669"/>
    <property type="project" value="TreeGrafter"/>
</dbReference>
<dbReference type="Gene3D" id="3.20.20.80">
    <property type="entry name" value="Glycosidases"/>
    <property type="match status" value="1"/>
</dbReference>
<feature type="domain" description="Asl1-like glycosyl hydrolase catalytic" evidence="1">
    <location>
        <begin position="39"/>
        <end position="244"/>
    </location>
</feature>
<dbReference type="AlphaFoldDB" id="A0A8H7AEW4"/>
<comment type="caution">
    <text evidence="2">The sequence shown here is derived from an EMBL/GenBank/DDBJ whole genome shotgun (WGS) entry which is preliminary data.</text>
</comment>
<sequence>MAIQKRCLAWDWTNTDGPGHQGVPWAMDIVSFQGPLRSVSNWNTWTPPELKGRAPFRPMVRTEAQLNGDDWNRIQSTGENIIHFFNEPERAGISPERAADIWHRQMLPLRANHGKKLVSPSCASDEAGQNWIHKWMSLVSQQPPDFLGLHYYGTDGNKAIDYLVSMHNRYPNTPIILSEFASIHRNYNDVLGFTMQVVNWMDEQDWVFEYTLFGCMRQVADGFVSPAAQLMNPDGSFTDLMWKYMSDQPMHF</sequence>
<proteinExistence type="predicted"/>
<evidence type="ECO:0000259" key="1">
    <source>
        <dbReference type="Pfam" id="PF11790"/>
    </source>
</evidence>
<evidence type="ECO:0000313" key="3">
    <source>
        <dbReference type="Proteomes" id="UP000606974"/>
    </source>
</evidence>
<organism evidence="2 3">
    <name type="scientific">Endocarpon pusillum</name>
    <dbReference type="NCBI Taxonomy" id="364733"/>
    <lineage>
        <taxon>Eukaryota</taxon>
        <taxon>Fungi</taxon>
        <taxon>Dikarya</taxon>
        <taxon>Ascomycota</taxon>
        <taxon>Pezizomycotina</taxon>
        <taxon>Eurotiomycetes</taxon>
        <taxon>Chaetothyriomycetidae</taxon>
        <taxon>Verrucariales</taxon>
        <taxon>Verrucariaceae</taxon>
        <taxon>Endocarpon</taxon>
    </lineage>
</organism>